<dbReference type="SUPFAM" id="SSF47762">
    <property type="entry name" value="PAH2 domain"/>
    <property type="match status" value="1"/>
</dbReference>
<dbReference type="EMBL" id="CALLCH030000018">
    <property type="protein sequence ID" value="CAI4218675.1"/>
    <property type="molecule type" value="Genomic_DNA"/>
</dbReference>
<dbReference type="InterPro" id="IPR031693">
    <property type="entry name" value="Sin3_C"/>
</dbReference>
<feature type="compositionally biased region" description="Acidic residues" evidence="4">
    <location>
        <begin position="327"/>
        <end position="336"/>
    </location>
</feature>
<evidence type="ECO:0000313" key="7">
    <source>
        <dbReference type="Proteomes" id="UP000838763"/>
    </source>
</evidence>
<comment type="subcellular location">
    <subcellularLocation>
        <location evidence="1">Nucleus</location>
    </subcellularLocation>
</comment>
<dbReference type="GO" id="GO:0000122">
    <property type="term" value="P:negative regulation of transcription by RNA polymerase II"/>
    <property type="evidence" value="ECO:0007669"/>
    <property type="project" value="TreeGrafter"/>
</dbReference>
<dbReference type="SMART" id="SM00761">
    <property type="entry name" value="HDAC_interact"/>
    <property type="match status" value="1"/>
</dbReference>
<name>A0A9P1HBF9_9PEZI</name>
<organism evidence="6 7">
    <name type="scientific">Parascedosporium putredinis</name>
    <dbReference type="NCBI Taxonomy" id="1442378"/>
    <lineage>
        <taxon>Eukaryota</taxon>
        <taxon>Fungi</taxon>
        <taxon>Dikarya</taxon>
        <taxon>Ascomycota</taxon>
        <taxon>Pezizomycotina</taxon>
        <taxon>Sordariomycetes</taxon>
        <taxon>Hypocreomycetidae</taxon>
        <taxon>Microascales</taxon>
        <taxon>Microascaceae</taxon>
        <taxon>Parascedosporium</taxon>
    </lineage>
</organism>
<keyword evidence="2" id="KW-0678">Repressor</keyword>
<evidence type="ECO:0000256" key="3">
    <source>
        <dbReference type="ARBA" id="ARBA00023242"/>
    </source>
</evidence>
<dbReference type="InterPro" id="IPR013194">
    <property type="entry name" value="HDAC_interact_dom"/>
</dbReference>
<dbReference type="Pfam" id="PF08295">
    <property type="entry name" value="Sin3_corepress"/>
    <property type="match status" value="1"/>
</dbReference>
<feature type="compositionally biased region" description="Acidic residues" evidence="4">
    <location>
        <begin position="390"/>
        <end position="399"/>
    </location>
</feature>
<evidence type="ECO:0000313" key="6">
    <source>
        <dbReference type="EMBL" id="CAI4218675.1"/>
    </source>
</evidence>
<dbReference type="Pfam" id="PF02671">
    <property type="entry name" value="PAH"/>
    <property type="match status" value="1"/>
</dbReference>
<sequence length="751" mass="86474">MNEFLKLCNLFNQQIIDRDTLYHQGCTYLMANQELLSFWKAFLQYDPQDVLVDNVPAPPPGKVSLSNCRAHGPSYRLLPRRERLKPCTGRDELCMSVLNDDWASHPTWASEDSGFVAHRKNVFEEGLHRIEEERHDYDFHIEANLKCIQLLEPIAQQMLIMTTAEQEQFRMPAALAGQSTSIFKRVCKKLYGEKGIDREWSKVWHSQTENMHLKSLDHMGMLVKQTDKRQLSAKHLVDVIKTKHEEQRRERSLKGSAPRQQFQWSFSDKDVTLDLLRLMALYAIHNSQHSNSEKERIWDFFVDFIPTFFDLDDAAVQERIPRFQLDSGEEDGDEPTPLELTNGRGRRNGKRGDLLRGVLDPGRNTNKSRASKEDSASGSKETTPDVASGNEDETPEAPDENGVADVSNDRWMPTIPKPTILKSGGEQSVTKSIARLHRVRPAMEVGLTEEPKLYFEATDTPDIYWPKTLELIEEFIVGDIDEARYQEVLRHFYLASGWKLYTIQDLIRTLCRLALTCSSVDGKEKTYDLIKQFLASREREETSYQTEISARKFAEKCVKDGELFVLCWVPSKSEASVRWLQREETTFYMDEMKLQQRWQYYISSYIRVEPTEGVPRSKLSKVVLTRNLPSADADPEDGSIPKPVSYDENLVVSICLRSSKMVWGAGSSESFLYSSAPTTKEDKEQHDKATKMSTLARDYRLREKFVLNNSWMKDLSQEEVEKHKADYKKWAEGEVEPANAATETRDVEMAD</sequence>
<dbReference type="GO" id="GO:0070822">
    <property type="term" value="C:Sin3-type complex"/>
    <property type="evidence" value="ECO:0007669"/>
    <property type="project" value="TreeGrafter"/>
</dbReference>
<evidence type="ECO:0000256" key="2">
    <source>
        <dbReference type="ARBA" id="ARBA00022491"/>
    </source>
</evidence>
<dbReference type="Pfam" id="PF16879">
    <property type="entry name" value="Sin3a_C"/>
    <property type="match status" value="1"/>
</dbReference>
<dbReference type="OrthoDB" id="10265969at2759"/>
<dbReference type="Gene3D" id="1.20.1160.11">
    <property type="entry name" value="Paired amphipathic helix"/>
    <property type="match status" value="1"/>
</dbReference>
<reference evidence="6" key="1">
    <citation type="submission" date="2022-11" db="EMBL/GenBank/DDBJ databases">
        <authorList>
            <person name="Scott C."/>
            <person name="Bruce N."/>
        </authorList>
    </citation>
    <scope>NUCLEOTIDE SEQUENCE</scope>
</reference>
<keyword evidence="7" id="KW-1185">Reference proteome</keyword>
<gene>
    <name evidence="6" type="ORF">PPNO1_LOCUS8252</name>
</gene>
<accession>A0A9P1HBF9</accession>
<dbReference type="PANTHER" id="PTHR12346">
    <property type="entry name" value="SIN3B-RELATED"/>
    <property type="match status" value="1"/>
</dbReference>
<evidence type="ECO:0000259" key="5">
    <source>
        <dbReference type="SMART" id="SM00761"/>
    </source>
</evidence>
<keyword evidence="3" id="KW-0539">Nucleus</keyword>
<dbReference type="GO" id="GO:0003714">
    <property type="term" value="F:transcription corepressor activity"/>
    <property type="evidence" value="ECO:0007669"/>
    <property type="project" value="InterPro"/>
</dbReference>
<feature type="region of interest" description="Disordered" evidence="4">
    <location>
        <begin position="730"/>
        <end position="751"/>
    </location>
</feature>
<dbReference type="AlphaFoldDB" id="A0A9P1HBF9"/>
<feature type="region of interest" description="Disordered" evidence="4">
    <location>
        <begin position="324"/>
        <end position="426"/>
    </location>
</feature>
<feature type="domain" description="Histone deacetylase interacting" evidence="5">
    <location>
        <begin position="67"/>
        <end position="168"/>
    </location>
</feature>
<dbReference type="Proteomes" id="UP000838763">
    <property type="component" value="Unassembled WGS sequence"/>
</dbReference>
<dbReference type="InterPro" id="IPR003822">
    <property type="entry name" value="PAH"/>
</dbReference>
<evidence type="ECO:0000256" key="4">
    <source>
        <dbReference type="SAM" id="MobiDB-lite"/>
    </source>
</evidence>
<proteinExistence type="predicted"/>
<dbReference type="InterPro" id="IPR039774">
    <property type="entry name" value="Sin3-like"/>
</dbReference>
<comment type="caution">
    <text evidence="6">The sequence shown here is derived from an EMBL/GenBank/DDBJ whole genome shotgun (WGS) entry which is preliminary data.</text>
</comment>
<evidence type="ECO:0000256" key="1">
    <source>
        <dbReference type="ARBA" id="ARBA00004123"/>
    </source>
</evidence>
<dbReference type="PANTHER" id="PTHR12346:SF0">
    <property type="entry name" value="SIN3A, ISOFORM G"/>
    <property type="match status" value="1"/>
</dbReference>
<dbReference type="InterPro" id="IPR036600">
    <property type="entry name" value="PAH_sf"/>
</dbReference>
<protein>
    <recommendedName>
        <fullName evidence="5">Histone deacetylase interacting domain-containing protein</fullName>
    </recommendedName>
</protein>